<keyword evidence="7" id="KW-1185">Reference proteome</keyword>
<dbReference type="InterPro" id="IPR051446">
    <property type="entry name" value="HTH_trans_reg/aminotransferase"/>
</dbReference>
<evidence type="ECO:0000256" key="1">
    <source>
        <dbReference type="ARBA" id="ARBA00005384"/>
    </source>
</evidence>
<dbReference type="GO" id="GO:0030170">
    <property type="term" value="F:pyridoxal phosphate binding"/>
    <property type="evidence" value="ECO:0007669"/>
    <property type="project" value="InterPro"/>
</dbReference>
<evidence type="ECO:0000256" key="3">
    <source>
        <dbReference type="ARBA" id="ARBA00023015"/>
    </source>
</evidence>
<dbReference type="InterPro" id="IPR036390">
    <property type="entry name" value="WH_DNA-bd_sf"/>
</dbReference>
<dbReference type="SUPFAM" id="SSF46785">
    <property type="entry name" value="Winged helix' DNA-binding domain"/>
    <property type="match status" value="1"/>
</dbReference>
<dbReference type="Pfam" id="PF00392">
    <property type="entry name" value="GntR"/>
    <property type="match status" value="1"/>
</dbReference>
<dbReference type="SMART" id="SM00345">
    <property type="entry name" value="HTH_GNTR"/>
    <property type="match status" value="1"/>
</dbReference>
<proteinExistence type="inferred from homology"/>
<evidence type="ECO:0000256" key="5">
    <source>
        <dbReference type="ARBA" id="ARBA00023163"/>
    </source>
</evidence>
<dbReference type="PROSITE" id="PS50949">
    <property type="entry name" value="HTH_GNTR"/>
    <property type="match status" value="1"/>
</dbReference>
<dbReference type="InterPro" id="IPR036388">
    <property type="entry name" value="WH-like_DNA-bd_sf"/>
</dbReference>
<dbReference type="EMBL" id="FMZE01000001">
    <property type="protein sequence ID" value="SDC00426.1"/>
    <property type="molecule type" value="Genomic_DNA"/>
</dbReference>
<dbReference type="Gene3D" id="3.40.640.10">
    <property type="entry name" value="Type I PLP-dependent aspartate aminotransferase-like (Major domain)"/>
    <property type="match status" value="1"/>
</dbReference>
<gene>
    <name evidence="6" type="ORF">SAMN05421630_10120</name>
</gene>
<dbReference type="SUPFAM" id="SSF53383">
    <property type="entry name" value="PLP-dependent transferases"/>
    <property type="match status" value="1"/>
</dbReference>
<organism evidence="6 7">
    <name type="scientific">Prauserella marina</name>
    <dbReference type="NCBI Taxonomy" id="530584"/>
    <lineage>
        <taxon>Bacteria</taxon>
        <taxon>Bacillati</taxon>
        <taxon>Actinomycetota</taxon>
        <taxon>Actinomycetes</taxon>
        <taxon>Pseudonocardiales</taxon>
        <taxon>Pseudonocardiaceae</taxon>
        <taxon>Prauserella</taxon>
    </lineage>
</organism>
<dbReference type="GO" id="GO:0008483">
    <property type="term" value="F:transaminase activity"/>
    <property type="evidence" value="ECO:0007669"/>
    <property type="project" value="UniProtKB-KW"/>
</dbReference>
<dbReference type="InterPro" id="IPR000524">
    <property type="entry name" value="Tscrpt_reg_HTH_GntR"/>
</dbReference>
<sequence>MFATVCAMEDFRAIADSVAEDIARGRLRAGERLPPQRRFARQRGIAGSTAARVYGELAVRGLVVGEVGRGTFVRAGRLPPAPALSEPATAAVDLELNFPVLPGNADLLAPGLRALSRPGALAVAARPATVAGTPRARAAAAGLLARAGWRPEPDRIMFAGNGRQAIAAAIGALLPRGGKLGVEPFTYPLVRGIAARFGVTLVPLDMDDDGLVPDGIRGARPHAVYLQPTLHNPLGGTMPAARRHEVATVLRDNDIPAIEDTIYAFLRAEPPLAAYAPEHTVLVDSLSKRLLPGLTVGFAVAPPRWYEAVASSLRAGAFAAQTFALEVATGWMEDGSADAVQRTKPDDAARRQRIAAERLSGFDVHADPAAYHLWWRLPPSWRAETFVAAAARRGIAVSPGAAFVAGTAQSPDAVRLALAAPPEPTLAAALDVLAGIARSVPEHELSG</sequence>
<protein>
    <submittedName>
        <fullName evidence="6">DNA-binding transcriptional regulator, MocR family, contains an aminotransferase domain</fullName>
    </submittedName>
</protein>
<keyword evidence="4 6" id="KW-0238">DNA-binding</keyword>
<accession>A0A1G6I3X0</accession>
<keyword evidence="6" id="KW-0032">Aminotransferase</keyword>
<keyword evidence="6" id="KW-0808">Transferase</keyword>
<dbReference type="GO" id="GO:0003677">
    <property type="term" value="F:DNA binding"/>
    <property type="evidence" value="ECO:0007669"/>
    <property type="project" value="UniProtKB-KW"/>
</dbReference>
<dbReference type="GO" id="GO:0003700">
    <property type="term" value="F:DNA-binding transcription factor activity"/>
    <property type="evidence" value="ECO:0007669"/>
    <property type="project" value="InterPro"/>
</dbReference>
<dbReference type="InterPro" id="IPR015424">
    <property type="entry name" value="PyrdxlP-dep_Trfase"/>
</dbReference>
<dbReference type="InterPro" id="IPR004839">
    <property type="entry name" value="Aminotransferase_I/II_large"/>
</dbReference>
<keyword evidence="5" id="KW-0804">Transcription</keyword>
<evidence type="ECO:0000313" key="7">
    <source>
        <dbReference type="Proteomes" id="UP000199494"/>
    </source>
</evidence>
<dbReference type="Gene3D" id="1.10.10.10">
    <property type="entry name" value="Winged helix-like DNA-binding domain superfamily/Winged helix DNA-binding domain"/>
    <property type="match status" value="1"/>
</dbReference>
<keyword evidence="3" id="KW-0805">Transcription regulation</keyword>
<dbReference type="STRING" id="530584.SAMN05421630_10120"/>
<name>A0A1G6I3X0_9PSEU</name>
<dbReference type="Proteomes" id="UP000199494">
    <property type="component" value="Unassembled WGS sequence"/>
</dbReference>
<evidence type="ECO:0000256" key="2">
    <source>
        <dbReference type="ARBA" id="ARBA00022898"/>
    </source>
</evidence>
<dbReference type="CDD" id="cd00609">
    <property type="entry name" value="AAT_like"/>
    <property type="match status" value="1"/>
</dbReference>
<dbReference type="AlphaFoldDB" id="A0A1G6I3X0"/>
<comment type="similarity">
    <text evidence="1">In the C-terminal section; belongs to the class-I pyridoxal-phosphate-dependent aminotransferase family.</text>
</comment>
<dbReference type="InterPro" id="IPR015421">
    <property type="entry name" value="PyrdxlP-dep_Trfase_major"/>
</dbReference>
<dbReference type="PANTHER" id="PTHR46577">
    <property type="entry name" value="HTH-TYPE TRANSCRIPTIONAL REGULATORY PROTEIN GABR"/>
    <property type="match status" value="1"/>
</dbReference>
<evidence type="ECO:0000256" key="4">
    <source>
        <dbReference type="ARBA" id="ARBA00023125"/>
    </source>
</evidence>
<keyword evidence="2" id="KW-0663">Pyridoxal phosphate</keyword>
<evidence type="ECO:0000313" key="6">
    <source>
        <dbReference type="EMBL" id="SDC00426.1"/>
    </source>
</evidence>
<dbReference type="Pfam" id="PF00155">
    <property type="entry name" value="Aminotran_1_2"/>
    <property type="match status" value="1"/>
</dbReference>
<reference evidence="6 7" key="1">
    <citation type="submission" date="2016-10" db="EMBL/GenBank/DDBJ databases">
        <authorList>
            <person name="de Groot N.N."/>
        </authorList>
    </citation>
    <scope>NUCLEOTIDE SEQUENCE [LARGE SCALE GENOMIC DNA]</scope>
    <source>
        <strain evidence="6 7">CGMCC 4.5506</strain>
    </source>
</reference>
<dbReference type="CDD" id="cd07377">
    <property type="entry name" value="WHTH_GntR"/>
    <property type="match status" value="1"/>
</dbReference>
<dbReference type="PANTHER" id="PTHR46577:SF1">
    <property type="entry name" value="HTH-TYPE TRANSCRIPTIONAL REGULATORY PROTEIN GABR"/>
    <property type="match status" value="1"/>
</dbReference>